<comment type="caution">
    <text evidence="1">The sequence shown here is derived from an EMBL/GenBank/DDBJ whole genome shotgun (WGS) entry which is preliminary data.</text>
</comment>
<protein>
    <submittedName>
        <fullName evidence="1">24849_t:CDS:1</fullName>
    </submittedName>
</protein>
<gene>
    <name evidence="1" type="ORF">RPERSI_LOCUS19076</name>
</gene>
<sequence length="45" mass="5132">MRKNICDEKHHTNNFEQLASLLKLTNLIQFVSKIGDSEETSINNG</sequence>
<reference evidence="1" key="1">
    <citation type="submission" date="2021-06" db="EMBL/GenBank/DDBJ databases">
        <authorList>
            <person name="Kallberg Y."/>
            <person name="Tangrot J."/>
            <person name="Rosling A."/>
        </authorList>
    </citation>
    <scope>NUCLEOTIDE SEQUENCE</scope>
    <source>
        <strain evidence="1">MA461A</strain>
    </source>
</reference>
<organism evidence="1 2">
    <name type="scientific">Racocetra persica</name>
    <dbReference type="NCBI Taxonomy" id="160502"/>
    <lineage>
        <taxon>Eukaryota</taxon>
        <taxon>Fungi</taxon>
        <taxon>Fungi incertae sedis</taxon>
        <taxon>Mucoromycota</taxon>
        <taxon>Glomeromycotina</taxon>
        <taxon>Glomeromycetes</taxon>
        <taxon>Diversisporales</taxon>
        <taxon>Gigasporaceae</taxon>
        <taxon>Racocetra</taxon>
    </lineage>
</organism>
<evidence type="ECO:0000313" key="1">
    <source>
        <dbReference type="EMBL" id="CAG8790590.1"/>
    </source>
</evidence>
<feature type="non-terminal residue" evidence="1">
    <location>
        <position position="45"/>
    </location>
</feature>
<name>A0ACA9REG6_9GLOM</name>
<accession>A0ACA9REG6</accession>
<keyword evidence="2" id="KW-1185">Reference proteome</keyword>
<dbReference type="EMBL" id="CAJVQC010051620">
    <property type="protein sequence ID" value="CAG8790590.1"/>
    <property type="molecule type" value="Genomic_DNA"/>
</dbReference>
<evidence type="ECO:0000313" key="2">
    <source>
        <dbReference type="Proteomes" id="UP000789920"/>
    </source>
</evidence>
<dbReference type="Proteomes" id="UP000789920">
    <property type="component" value="Unassembled WGS sequence"/>
</dbReference>
<proteinExistence type="predicted"/>